<keyword evidence="1 3" id="KW-0853">WD repeat</keyword>
<dbReference type="Gene3D" id="2.130.10.10">
    <property type="entry name" value="YVTN repeat-like/Quinoprotein amine dehydrogenase"/>
    <property type="match status" value="2"/>
</dbReference>
<reference evidence="4 5" key="1">
    <citation type="submission" date="2016-07" db="EMBL/GenBank/DDBJ databases">
        <title>Pervasive Adenine N6-methylation of Active Genes in Fungi.</title>
        <authorList>
            <consortium name="DOE Joint Genome Institute"/>
            <person name="Mondo S.J."/>
            <person name="Dannebaum R.O."/>
            <person name="Kuo R.C."/>
            <person name="Labutti K."/>
            <person name="Haridas S."/>
            <person name="Kuo A."/>
            <person name="Salamov A."/>
            <person name="Ahrendt S.R."/>
            <person name="Lipzen A."/>
            <person name="Sullivan W."/>
            <person name="Andreopoulos W.B."/>
            <person name="Clum A."/>
            <person name="Lindquist E."/>
            <person name="Daum C."/>
            <person name="Ramamoorthy G.K."/>
            <person name="Gryganskyi A."/>
            <person name="Culley D."/>
            <person name="Magnuson J.K."/>
            <person name="James T.Y."/>
            <person name="O'Malley M.A."/>
            <person name="Stajich J.E."/>
            <person name="Spatafora J.W."/>
            <person name="Visel A."/>
            <person name="Grigoriev I.V."/>
        </authorList>
    </citation>
    <scope>NUCLEOTIDE SEQUENCE [LARGE SCALE GENOMIC DNA]</scope>
    <source>
        <strain evidence="4 5">JEL800</strain>
    </source>
</reference>
<dbReference type="AlphaFoldDB" id="A0A1Y2BVI1"/>
<dbReference type="InterPro" id="IPR019775">
    <property type="entry name" value="WD40_repeat_CS"/>
</dbReference>
<feature type="repeat" description="WD" evidence="3">
    <location>
        <begin position="113"/>
        <end position="154"/>
    </location>
</feature>
<comment type="caution">
    <text evidence="4">The sequence shown here is derived from an EMBL/GenBank/DDBJ whole genome shotgun (WGS) entry which is preliminary data.</text>
</comment>
<evidence type="ECO:0000313" key="4">
    <source>
        <dbReference type="EMBL" id="ORY38769.1"/>
    </source>
</evidence>
<keyword evidence="2" id="KW-0677">Repeat</keyword>
<evidence type="ECO:0000256" key="2">
    <source>
        <dbReference type="ARBA" id="ARBA00022737"/>
    </source>
</evidence>
<feature type="non-terminal residue" evidence="4">
    <location>
        <position position="275"/>
    </location>
</feature>
<evidence type="ECO:0000256" key="1">
    <source>
        <dbReference type="ARBA" id="ARBA00022574"/>
    </source>
</evidence>
<dbReference type="Pfam" id="PF00400">
    <property type="entry name" value="WD40"/>
    <property type="match status" value="4"/>
</dbReference>
<dbReference type="InterPro" id="IPR015943">
    <property type="entry name" value="WD40/YVTN_repeat-like_dom_sf"/>
</dbReference>
<dbReference type="InterPro" id="IPR036322">
    <property type="entry name" value="WD40_repeat_dom_sf"/>
</dbReference>
<dbReference type="SUPFAM" id="SSF50978">
    <property type="entry name" value="WD40 repeat-like"/>
    <property type="match status" value="1"/>
</dbReference>
<accession>A0A1Y2BVI1</accession>
<gene>
    <name evidence="4" type="ORF">BCR33DRAFT_652371</name>
</gene>
<protein>
    <submittedName>
        <fullName evidence="4">WD40 repeat-like protein</fullName>
    </submittedName>
</protein>
<dbReference type="PANTHER" id="PTHR44675">
    <property type="entry name" value="PAK1 INTERACTING PROTEIN 1"/>
    <property type="match status" value="1"/>
</dbReference>
<dbReference type="PROSITE" id="PS00678">
    <property type="entry name" value="WD_REPEATS_1"/>
    <property type="match status" value="1"/>
</dbReference>
<dbReference type="PROSITE" id="PS50294">
    <property type="entry name" value="WD_REPEATS_REGION"/>
    <property type="match status" value="1"/>
</dbReference>
<dbReference type="SMART" id="SM00320">
    <property type="entry name" value="WD40"/>
    <property type="match status" value="4"/>
</dbReference>
<proteinExistence type="predicted"/>
<feature type="non-terminal residue" evidence="4">
    <location>
        <position position="1"/>
    </location>
</feature>
<keyword evidence="5" id="KW-1185">Reference proteome</keyword>
<dbReference type="PANTHER" id="PTHR44675:SF1">
    <property type="entry name" value="P21-ACTIVATED PROTEIN KINASE-INTERACTING PROTEIN 1"/>
    <property type="match status" value="1"/>
</dbReference>
<feature type="repeat" description="WD" evidence="3">
    <location>
        <begin position="30"/>
        <end position="71"/>
    </location>
</feature>
<dbReference type="PROSITE" id="PS50082">
    <property type="entry name" value="WD_REPEATS_2"/>
    <property type="match status" value="3"/>
</dbReference>
<dbReference type="Proteomes" id="UP000193642">
    <property type="component" value="Unassembled WGS sequence"/>
</dbReference>
<evidence type="ECO:0000313" key="5">
    <source>
        <dbReference type="Proteomes" id="UP000193642"/>
    </source>
</evidence>
<dbReference type="InterPro" id="IPR051959">
    <property type="entry name" value="PAK1-Kinase_Regulator"/>
</dbReference>
<name>A0A1Y2BVI1_9FUNG</name>
<organism evidence="4 5">
    <name type="scientific">Rhizoclosmatium globosum</name>
    <dbReference type="NCBI Taxonomy" id="329046"/>
    <lineage>
        <taxon>Eukaryota</taxon>
        <taxon>Fungi</taxon>
        <taxon>Fungi incertae sedis</taxon>
        <taxon>Chytridiomycota</taxon>
        <taxon>Chytridiomycota incertae sedis</taxon>
        <taxon>Chytridiomycetes</taxon>
        <taxon>Chytridiales</taxon>
        <taxon>Chytriomycetaceae</taxon>
        <taxon>Rhizoclosmatium</taxon>
    </lineage>
</organism>
<sequence length="275" mass="30034">LVLGSYERLLFGLDVTTTEEGFKVTQTFTYPAHISSIKAIAVSANAKYLATGASDEHVKLYSLDKNKESGTLFHHTGSITALAFHDTGYLFTASEDATIAIVRTSDWEPLKKLTGHTTAIQSISIHPTGKLLLSASIDGYLRTWDTAKASCAYTFKLPLPRPVKVCWSKCGLYYAVVFETGVACYQVATGAVLWKTTELGRLVALEFAEINKQPVVIVAGDAKKVVVFNVKKKEVVATFTTPHTTRIKDLSVAFFNNIHILVTCSSDGAIYGWDL</sequence>
<dbReference type="EMBL" id="MCGO01000042">
    <property type="protein sequence ID" value="ORY38769.1"/>
    <property type="molecule type" value="Genomic_DNA"/>
</dbReference>
<evidence type="ECO:0000256" key="3">
    <source>
        <dbReference type="PROSITE-ProRule" id="PRU00221"/>
    </source>
</evidence>
<dbReference type="InterPro" id="IPR001680">
    <property type="entry name" value="WD40_rpt"/>
</dbReference>
<feature type="repeat" description="WD" evidence="3">
    <location>
        <begin position="251"/>
        <end position="275"/>
    </location>
</feature>
<dbReference type="OrthoDB" id="308449at2759"/>
<dbReference type="STRING" id="329046.A0A1Y2BVI1"/>